<name>A0A6A5Y1X7_9PLEO</name>
<evidence type="ECO:0000256" key="1">
    <source>
        <dbReference type="ARBA" id="ARBA00005495"/>
    </source>
</evidence>
<dbReference type="Proteomes" id="UP000799778">
    <property type="component" value="Unassembled WGS sequence"/>
</dbReference>
<feature type="domain" description="CENP-V/GFA" evidence="5">
    <location>
        <begin position="9"/>
        <end position="135"/>
    </location>
</feature>
<evidence type="ECO:0000256" key="4">
    <source>
        <dbReference type="ARBA" id="ARBA00023239"/>
    </source>
</evidence>
<keyword evidence="2" id="KW-0479">Metal-binding</keyword>
<dbReference type="Gene3D" id="3.90.1590.10">
    <property type="entry name" value="glutathione-dependent formaldehyde- activating enzyme (gfa)"/>
    <property type="match status" value="2"/>
</dbReference>
<dbReference type="InterPro" id="IPR006913">
    <property type="entry name" value="CENP-V/GFA"/>
</dbReference>
<sequence>MSNEDSVPLKASCLCNEHVFTASVPKSKLPLQISACHCTSCRRVSGALYTTDIEWPVPGSQVDVHSLKKFEFSKKVAVFFCGTCGTDMFWGHPHDRNEDLLAFSGTLENVNEDLIKLTHHIFVGDTVDGGATPWLLHPNADGSEAKRYETRPTGDNVVELPKDWPPSSSLTGYESRVQDTIPVQCKCKGVNLTLQKGDYTNVKKEDLPAIIDPKTHKLEASLCACDSCRLFGGIDVFPWTYAELRHISSTSSAQSLPTNIAGLRAAVDKKDGQFGTLTYFASSPPVQRYFCGRCGAKIFYATDKRPNIVDVAVGVLDAKDGARAEGFLSWNFDEVEAREDGKGGWREGHYERMEKAVVAFREERGYPKFWKKQ</sequence>
<protein>
    <recommendedName>
        <fullName evidence="5">CENP-V/GFA domain-containing protein</fullName>
    </recommendedName>
</protein>
<dbReference type="SUPFAM" id="SSF51316">
    <property type="entry name" value="Mss4-like"/>
    <property type="match status" value="2"/>
</dbReference>
<dbReference type="GO" id="GO:0016846">
    <property type="term" value="F:carbon-sulfur lyase activity"/>
    <property type="evidence" value="ECO:0007669"/>
    <property type="project" value="InterPro"/>
</dbReference>
<reference evidence="6" key="1">
    <citation type="journal article" date="2020" name="Stud. Mycol.">
        <title>101 Dothideomycetes genomes: a test case for predicting lifestyles and emergence of pathogens.</title>
        <authorList>
            <person name="Haridas S."/>
            <person name="Albert R."/>
            <person name="Binder M."/>
            <person name="Bloem J."/>
            <person name="Labutti K."/>
            <person name="Salamov A."/>
            <person name="Andreopoulos B."/>
            <person name="Baker S."/>
            <person name="Barry K."/>
            <person name="Bills G."/>
            <person name="Bluhm B."/>
            <person name="Cannon C."/>
            <person name="Castanera R."/>
            <person name="Culley D."/>
            <person name="Daum C."/>
            <person name="Ezra D."/>
            <person name="Gonzalez J."/>
            <person name="Henrissat B."/>
            <person name="Kuo A."/>
            <person name="Liang C."/>
            <person name="Lipzen A."/>
            <person name="Lutzoni F."/>
            <person name="Magnuson J."/>
            <person name="Mondo S."/>
            <person name="Nolan M."/>
            <person name="Ohm R."/>
            <person name="Pangilinan J."/>
            <person name="Park H.-J."/>
            <person name="Ramirez L."/>
            <person name="Alfaro M."/>
            <person name="Sun H."/>
            <person name="Tritt A."/>
            <person name="Yoshinaga Y."/>
            <person name="Zwiers L.-H."/>
            <person name="Turgeon B."/>
            <person name="Goodwin S."/>
            <person name="Spatafora J."/>
            <person name="Crous P."/>
            <person name="Grigoriev I."/>
        </authorList>
    </citation>
    <scope>NUCLEOTIDE SEQUENCE</scope>
    <source>
        <strain evidence="6">CBS 175.79</strain>
    </source>
</reference>
<dbReference type="PROSITE" id="PS51891">
    <property type="entry name" value="CENP_V_GFA"/>
    <property type="match status" value="1"/>
</dbReference>
<evidence type="ECO:0000313" key="7">
    <source>
        <dbReference type="Proteomes" id="UP000799778"/>
    </source>
</evidence>
<keyword evidence="3" id="KW-0862">Zinc</keyword>
<dbReference type="Pfam" id="PF04828">
    <property type="entry name" value="GFA"/>
    <property type="match status" value="2"/>
</dbReference>
<dbReference type="OrthoDB" id="5422068at2759"/>
<keyword evidence="4" id="KW-0456">Lyase</keyword>
<gene>
    <name evidence="6" type="ORF">BU24DRAFT_418810</name>
</gene>
<dbReference type="PANTHER" id="PTHR33337">
    <property type="entry name" value="GFA DOMAIN-CONTAINING PROTEIN"/>
    <property type="match status" value="1"/>
</dbReference>
<keyword evidence="7" id="KW-1185">Reference proteome</keyword>
<comment type="similarity">
    <text evidence="1">Belongs to the Gfa family.</text>
</comment>
<proteinExistence type="inferred from homology"/>
<evidence type="ECO:0000259" key="5">
    <source>
        <dbReference type="PROSITE" id="PS51891"/>
    </source>
</evidence>
<dbReference type="AlphaFoldDB" id="A0A6A5Y1X7"/>
<evidence type="ECO:0000256" key="2">
    <source>
        <dbReference type="ARBA" id="ARBA00022723"/>
    </source>
</evidence>
<organism evidence="6 7">
    <name type="scientific">Aaosphaeria arxii CBS 175.79</name>
    <dbReference type="NCBI Taxonomy" id="1450172"/>
    <lineage>
        <taxon>Eukaryota</taxon>
        <taxon>Fungi</taxon>
        <taxon>Dikarya</taxon>
        <taxon>Ascomycota</taxon>
        <taxon>Pezizomycotina</taxon>
        <taxon>Dothideomycetes</taxon>
        <taxon>Pleosporomycetidae</taxon>
        <taxon>Pleosporales</taxon>
        <taxon>Pleosporales incertae sedis</taxon>
        <taxon>Aaosphaeria</taxon>
    </lineage>
</organism>
<dbReference type="InterPro" id="IPR011057">
    <property type="entry name" value="Mss4-like_sf"/>
</dbReference>
<dbReference type="EMBL" id="ML978067">
    <property type="protein sequence ID" value="KAF2019213.1"/>
    <property type="molecule type" value="Genomic_DNA"/>
</dbReference>
<dbReference type="GO" id="GO:0046872">
    <property type="term" value="F:metal ion binding"/>
    <property type="evidence" value="ECO:0007669"/>
    <property type="project" value="UniProtKB-KW"/>
</dbReference>
<accession>A0A6A5Y1X7</accession>
<dbReference type="RefSeq" id="XP_033387552.1">
    <property type="nucleotide sequence ID" value="XM_033527057.1"/>
</dbReference>
<evidence type="ECO:0000256" key="3">
    <source>
        <dbReference type="ARBA" id="ARBA00022833"/>
    </source>
</evidence>
<dbReference type="PANTHER" id="PTHR33337:SF32">
    <property type="entry name" value="DUF636 DOMAIN PROTEIN (AFU_ORTHOLOGUE AFUA_7G04120)"/>
    <property type="match status" value="1"/>
</dbReference>
<dbReference type="GeneID" id="54284454"/>
<evidence type="ECO:0000313" key="6">
    <source>
        <dbReference type="EMBL" id="KAF2019213.1"/>
    </source>
</evidence>